<dbReference type="AlphaFoldDB" id="A0A0L0T1S6"/>
<reference evidence="2" key="2">
    <citation type="submission" date="2009-11" db="EMBL/GenBank/DDBJ databases">
        <title>The Genome Sequence of Allomyces macrogynus strain ATCC 38327.</title>
        <authorList>
            <consortium name="The Broad Institute Genome Sequencing Platform"/>
            <person name="Russ C."/>
            <person name="Cuomo C."/>
            <person name="Shea T."/>
            <person name="Young S.K."/>
            <person name="Zeng Q."/>
            <person name="Koehrsen M."/>
            <person name="Haas B."/>
            <person name="Borodovsky M."/>
            <person name="Guigo R."/>
            <person name="Alvarado L."/>
            <person name="Berlin A."/>
            <person name="Borenstein D."/>
            <person name="Chen Z."/>
            <person name="Engels R."/>
            <person name="Freedman E."/>
            <person name="Gellesch M."/>
            <person name="Goldberg J."/>
            <person name="Griggs A."/>
            <person name="Gujja S."/>
            <person name="Heiman D."/>
            <person name="Hepburn T."/>
            <person name="Howarth C."/>
            <person name="Jen D."/>
            <person name="Larson L."/>
            <person name="Lewis B."/>
            <person name="Mehta T."/>
            <person name="Park D."/>
            <person name="Pearson M."/>
            <person name="Roberts A."/>
            <person name="Saif S."/>
            <person name="Shenoy N."/>
            <person name="Sisk P."/>
            <person name="Stolte C."/>
            <person name="Sykes S."/>
            <person name="Walk T."/>
            <person name="White J."/>
            <person name="Yandava C."/>
            <person name="Burger G."/>
            <person name="Gray M.W."/>
            <person name="Holland P.W.H."/>
            <person name="King N."/>
            <person name="Lang F.B.F."/>
            <person name="Roger A.J."/>
            <person name="Ruiz-Trillo I."/>
            <person name="Lander E."/>
            <person name="Nusbaum C."/>
        </authorList>
    </citation>
    <scope>NUCLEOTIDE SEQUENCE [LARGE SCALE GENOMIC DNA]</scope>
    <source>
        <strain evidence="2">ATCC 38327</strain>
    </source>
</reference>
<sequence length="107" mass="12469">MRMTRGRRWSCARLPRSRRGQSSWGLGCRCRGRARRVATRNWWRVWRSWMWSRVRGGCGRRRPGSEASWGPTPDEELRERRDADALDAVVARRSTGRDRAGALFGPI</sequence>
<dbReference type="Proteomes" id="UP000054350">
    <property type="component" value="Unassembled WGS sequence"/>
</dbReference>
<keyword evidence="2" id="KW-1185">Reference proteome</keyword>
<accession>A0A0L0T1S6</accession>
<dbReference type="EMBL" id="GG745357">
    <property type="protein sequence ID" value="KNE68524.1"/>
    <property type="molecule type" value="Genomic_DNA"/>
</dbReference>
<gene>
    <name evidence="1" type="ORF">AMAG_12694</name>
</gene>
<reference evidence="1 2" key="1">
    <citation type="submission" date="2009-11" db="EMBL/GenBank/DDBJ databases">
        <title>Annotation of Allomyces macrogynus ATCC 38327.</title>
        <authorList>
            <consortium name="The Broad Institute Genome Sequencing Platform"/>
            <person name="Russ C."/>
            <person name="Cuomo C."/>
            <person name="Burger G."/>
            <person name="Gray M.W."/>
            <person name="Holland P.W.H."/>
            <person name="King N."/>
            <person name="Lang F.B.F."/>
            <person name="Roger A.J."/>
            <person name="Ruiz-Trillo I."/>
            <person name="Young S.K."/>
            <person name="Zeng Q."/>
            <person name="Gargeya S."/>
            <person name="Fitzgerald M."/>
            <person name="Haas B."/>
            <person name="Abouelleil A."/>
            <person name="Alvarado L."/>
            <person name="Arachchi H.M."/>
            <person name="Berlin A."/>
            <person name="Chapman S.B."/>
            <person name="Gearin G."/>
            <person name="Goldberg J."/>
            <person name="Griggs A."/>
            <person name="Gujja S."/>
            <person name="Hansen M."/>
            <person name="Heiman D."/>
            <person name="Howarth C."/>
            <person name="Larimer J."/>
            <person name="Lui A."/>
            <person name="MacDonald P.J.P."/>
            <person name="McCowen C."/>
            <person name="Montmayeur A."/>
            <person name="Murphy C."/>
            <person name="Neiman D."/>
            <person name="Pearson M."/>
            <person name="Priest M."/>
            <person name="Roberts A."/>
            <person name="Saif S."/>
            <person name="Shea T."/>
            <person name="Sisk P."/>
            <person name="Stolte C."/>
            <person name="Sykes S."/>
            <person name="Wortman J."/>
            <person name="Nusbaum C."/>
            <person name="Birren B."/>
        </authorList>
    </citation>
    <scope>NUCLEOTIDE SEQUENCE [LARGE SCALE GENOMIC DNA]</scope>
    <source>
        <strain evidence="1 2">ATCC 38327</strain>
    </source>
</reference>
<organism evidence="1 2">
    <name type="scientific">Allomyces macrogynus (strain ATCC 38327)</name>
    <name type="common">Allomyces javanicus var. macrogynus</name>
    <dbReference type="NCBI Taxonomy" id="578462"/>
    <lineage>
        <taxon>Eukaryota</taxon>
        <taxon>Fungi</taxon>
        <taxon>Fungi incertae sedis</taxon>
        <taxon>Blastocladiomycota</taxon>
        <taxon>Blastocladiomycetes</taxon>
        <taxon>Blastocladiales</taxon>
        <taxon>Blastocladiaceae</taxon>
        <taxon>Allomyces</taxon>
    </lineage>
</organism>
<name>A0A0L0T1S6_ALLM3</name>
<protein>
    <submittedName>
        <fullName evidence="1">Uncharacterized protein</fullName>
    </submittedName>
</protein>
<dbReference type="VEuPathDB" id="FungiDB:AMAG_12694"/>
<evidence type="ECO:0000313" key="2">
    <source>
        <dbReference type="Proteomes" id="UP000054350"/>
    </source>
</evidence>
<proteinExistence type="predicted"/>
<evidence type="ECO:0000313" key="1">
    <source>
        <dbReference type="EMBL" id="KNE68524.1"/>
    </source>
</evidence>